<dbReference type="AlphaFoldDB" id="A0A9Q0UAQ7"/>
<gene>
    <name evidence="1" type="ORF">OIU79_004610</name>
</gene>
<organism evidence="1 2">
    <name type="scientific">Salix purpurea</name>
    <name type="common">Purple osier willow</name>
    <dbReference type="NCBI Taxonomy" id="77065"/>
    <lineage>
        <taxon>Eukaryota</taxon>
        <taxon>Viridiplantae</taxon>
        <taxon>Streptophyta</taxon>
        <taxon>Embryophyta</taxon>
        <taxon>Tracheophyta</taxon>
        <taxon>Spermatophyta</taxon>
        <taxon>Magnoliopsida</taxon>
        <taxon>eudicotyledons</taxon>
        <taxon>Gunneridae</taxon>
        <taxon>Pentapetalae</taxon>
        <taxon>rosids</taxon>
        <taxon>fabids</taxon>
        <taxon>Malpighiales</taxon>
        <taxon>Salicaceae</taxon>
        <taxon>Saliceae</taxon>
        <taxon>Salix</taxon>
    </lineage>
</organism>
<dbReference type="Proteomes" id="UP001151532">
    <property type="component" value="Chromosome 8"/>
</dbReference>
<evidence type="ECO:0000313" key="1">
    <source>
        <dbReference type="EMBL" id="KAJ6726497.1"/>
    </source>
</evidence>
<accession>A0A9Q0UAQ7</accession>
<comment type="caution">
    <text evidence="1">The sequence shown here is derived from an EMBL/GenBank/DDBJ whole genome shotgun (WGS) entry which is preliminary data.</text>
</comment>
<dbReference type="EMBL" id="JAPFFK010000013">
    <property type="protein sequence ID" value="KAJ6726497.1"/>
    <property type="molecule type" value="Genomic_DNA"/>
</dbReference>
<proteinExistence type="predicted"/>
<feature type="non-terminal residue" evidence="1">
    <location>
        <position position="1"/>
    </location>
</feature>
<reference evidence="1" key="2">
    <citation type="journal article" date="2023" name="Int. J. Mol. Sci.">
        <title>De Novo Assembly and Annotation of 11 Diverse Shrub Willow (Salix) Genomes Reveals Novel Gene Organization in Sex-Linked Regions.</title>
        <authorList>
            <person name="Hyden B."/>
            <person name="Feng K."/>
            <person name="Yates T.B."/>
            <person name="Jawdy S."/>
            <person name="Cereghino C."/>
            <person name="Smart L.B."/>
            <person name="Muchero W."/>
        </authorList>
    </citation>
    <scope>NUCLEOTIDE SEQUENCE</scope>
    <source>
        <tissue evidence="1">Shoot tip</tissue>
    </source>
</reference>
<reference evidence="1" key="1">
    <citation type="submission" date="2022-11" db="EMBL/GenBank/DDBJ databases">
        <authorList>
            <person name="Hyden B.L."/>
            <person name="Feng K."/>
            <person name="Yates T."/>
            <person name="Jawdy S."/>
            <person name="Smart L.B."/>
            <person name="Muchero W."/>
        </authorList>
    </citation>
    <scope>NUCLEOTIDE SEQUENCE</scope>
    <source>
        <tissue evidence="1">Shoot tip</tissue>
    </source>
</reference>
<sequence length="20" mass="2016">MIGNYAGVACGYTTPLQGIS</sequence>
<keyword evidence="2" id="KW-1185">Reference proteome</keyword>
<protein>
    <submittedName>
        <fullName evidence="1">Uncharacterized protein</fullName>
    </submittedName>
</protein>
<name>A0A9Q0UAQ7_SALPP</name>
<evidence type="ECO:0000313" key="2">
    <source>
        <dbReference type="Proteomes" id="UP001151532"/>
    </source>
</evidence>